<evidence type="ECO:0000313" key="3">
    <source>
        <dbReference type="Proteomes" id="UP000019491"/>
    </source>
</evidence>
<accession>X0Q7G3</accession>
<protein>
    <recommendedName>
        <fullName evidence="4">HTH merR-type domain-containing protein</fullName>
    </recommendedName>
</protein>
<proteinExistence type="predicted"/>
<sequence length="116" mass="13145">MPRMPELWVNADEAARIVKRTPRTIRSWSTQRLINARNSPSGRQYEVSQLLAARDAARDRRQYGNWKPGPGRPPHPARPRIAELLAEGWSVLDIADHIGCTTSIVRTVQKELSHAD</sequence>
<evidence type="ECO:0000256" key="1">
    <source>
        <dbReference type="SAM" id="MobiDB-lite"/>
    </source>
</evidence>
<reference evidence="2 3" key="1">
    <citation type="submission" date="2014-02" db="EMBL/GenBank/DDBJ databases">
        <title>Whole genome shotgun sequence of Rhodococcus wratislaviensis NBRC 100605.</title>
        <authorList>
            <person name="Hosoyama A."/>
            <person name="Tsuchikane K."/>
            <person name="Yoshida I."/>
            <person name="Ohji S."/>
            <person name="Ichikawa N."/>
            <person name="Yamazoe A."/>
            <person name="Fujita N."/>
        </authorList>
    </citation>
    <scope>NUCLEOTIDE SEQUENCE [LARGE SCALE GENOMIC DNA]</scope>
    <source>
        <strain evidence="2 3">NBRC 100605</strain>
    </source>
</reference>
<evidence type="ECO:0008006" key="4">
    <source>
        <dbReference type="Google" id="ProtNLM"/>
    </source>
</evidence>
<evidence type="ECO:0000313" key="2">
    <source>
        <dbReference type="EMBL" id="GAF47382.1"/>
    </source>
</evidence>
<comment type="caution">
    <text evidence="2">The sequence shown here is derived from an EMBL/GenBank/DDBJ whole genome shotgun (WGS) entry which is preliminary data.</text>
</comment>
<feature type="region of interest" description="Disordered" evidence="1">
    <location>
        <begin position="58"/>
        <end position="78"/>
    </location>
</feature>
<dbReference type="EMBL" id="BAWF01000040">
    <property type="protein sequence ID" value="GAF47382.1"/>
    <property type="molecule type" value="Genomic_DNA"/>
</dbReference>
<dbReference type="AlphaFoldDB" id="X0Q7G3"/>
<gene>
    <name evidence="2" type="ORF">RW1_040_00440</name>
</gene>
<dbReference type="Proteomes" id="UP000019491">
    <property type="component" value="Unassembled WGS sequence"/>
</dbReference>
<keyword evidence="3" id="KW-1185">Reference proteome</keyword>
<organism evidence="2 3">
    <name type="scientific">Rhodococcus wratislaviensis NBRC 100605</name>
    <dbReference type="NCBI Taxonomy" id="1219028"/>
    <lineage>
        <taxon>Bacteria</taxon>
        <taxon>Bacillati</taxon>
        <taxon>Actinomycetota</taxon>
        <taxon>Actinomycetes</taxon>
        <taxon>Mycobacteriales</taxon>
        <taxon>Nocardiaceae</taxon>
        <taxon>Rhodococcus</taxon>
    </lineage>
</organism>
<name>X0Q7G3_RHOWR</name>